<comment type="caution">
    <text evidence="3">The sequence shown here is derived from an EMBL/GenBank/DDBJ whole genome shotgun (WGS) entry which is preliminary data.</text>
</comment>
<proteinExistence type="predicted"/>
<gene>
    <name evidence="3" type="ORF">B0T19DRAFT_440293</name>
</gene>
<sequence length="334" mass="37247">MPVAKQKPIFKGLTIALAGELGGQWTETNIARWVGLREGTFVQQMDESVTHLVCSAEEFKKNGPKVKAALNRKGKCDVVTLDWLEDSMHKAQRLPEGKFSLIKALKAQRKKERDKVKIAKGLEQAEKSVNPNFYHVYCDSSYFFYQVTLDGKVEGERYILTLHESNSARPHMYWFVAKYYKKKGHTQALYYRPSECPGRFDGEFAHFKAFFQTKTGVPWDLRLSKAATGDFTYTPPTGGKPVGFALEPKPEPDPSTDHQQAANQIKTETETKTESPKLLYTTAKLSHEDNVGTGTDASVIMETTYTAAIFTCDVVDSSTTNNDSTKSCASGIAA</sequence>
<evidence type="ECO:0000256" key="1">
    <source>
        <dbReference type="SAM" id="MobiDB-lite"/>
    </source>
</evidence>
<dbReference type="EMBL" id="JAUEPO010000002">
    <property type="protein sequence ID" value="KAK3333539.1"/>
    <property type="molecule type" value="Genomic_DNA"/>
</dbReference>
<keyword evidence="4" id="KW-1185">Reference proteome</keyword>
<dbReference type="PROSITE" id="PS50172">
    <property type="entry name" value="BRCT"/>
    <property type="match status" value="1"/>
</dbReference>
<reference evidence="3" key="1">
    <citation type="journal article" date="2023" name="Mol. Phylogenet. Evol.">
        <title>Genome-scale phylogeny and comparative genomics of the fungal order Sordariales.</title>
        <authorList>
            <person name="Hensen N."/>
            <person name="Bonometti L."/>
            <person name="Westerberg I."/>
            <person name="Brannstrom I.O."/>
            <person name="Guillou S."/>
            <person name="Cros-Aarteil S."/>
            <person name="Calhoun S."/>
            <person name="Haridas S."/>
            <person name="Kuo A."/>
            <person name="Mondo S."/>
            <person name="Pangilinan J."/>
            <person name="Riley R."/>
            <person name="LaButti K."/>
            <person name="Andreopoulos B."/>
            <person name="Lipzen A."/>
            <person name="Chen C."/>
            <person name="Yan M."/>
            <person name="Daum C."/>
            <person name="Ng V."/>
            <person name="Clum A."/>
            <person name="Steindorff A."/>
            <person name="Ohm R.A."/>
            <person name="Martin F."/>
            <person name="Silar P."/>
            <person name="Natvig D.O."/>
            <person name="Lalanne C."/>
            <person name="Gautier V."/>
            <person name="Ament-Velasquez S.L."/>
            <person name="Kruys A."/>
            <person name="Hutchinson M.I."/>
            <person name="Powell A.J."/>
            <person name="Barry K."/>
            <person name="Miller A.N."/>
            <person name="Grigoriev I.V."/>
            <person name="Debuchy R."/>
            <person name="Gladieux P."/>
            <person name="Hiltunen Thoren M."/>
            <person name="Johannesson H."/>
        </authorList>
    </citation>
    <scope>NUCLEOTIDE SEQUENCE</scope>
    <source>
        <strain evidence="3">SMH4131-1</strain>
    </source>
</reference>
<accession>A0AAE0IYI1</accession>
<dbReference type="Gene3D" id="3.40.50.10190">
    <property type="entry name" value="BRCT domain"/>
    <property type="match status" value="1"/>
</dbReference>
<evidence type="ECO:0000313" key="3">
    <source>
        <dbReference type="EMBL" id="KAK3333539.1"/>
    </source>
</evidence>
<name>A0AAE0IYI1_9PEZI</name>
<protein>
    <recommendedName>
        <fullName evidence="2">BRCT domain-containing protein</fullName>
    </recommendedName>
</protein>
<organism evidence="3 4">
    <name type="scientific">Cercophora scortea</name>
    <dbReference type="NCBI Taxonomy" id="314031"/>
    <lineage>
        <taxon>Eukaryota</taxon>
        <taxon>Fungi</taxon>
        <taxon>Dikarya</taxon>
        <taxon>Ascomycota</taxon>
        <taxon>Pezizomycotina</taxon>
        <taxon>Sordariomycetes</taxon>
        <taxon>Sordariomycetidae</taxon>
        <taxon>Sordariales</taxon>
        <taxon>Lasiosphaeriaceae</taxon>
        <taxon>Cercophora</taxon>
    </lineage>
</organism>
<dbReference type="SUPFAM" id="SSF52113">
    <property type="entry name" value="BRCT domain"/>
    <property type="match status" value="1"/>
</dbReference>
<dbReference type="InterPro" id="IPR001357">
    <property type="entry name" value="BRCT_dom"/>
</dbReference>
<evidence type="ECO:0000259" key="2">
    <source>
        <dbReference type="PROSITE" id="PS50172"/>
    </source>
</evidence>
<reference evidence="3" key="2">
    <citation type="submission" date="2023-06" db="EMBL/GenBank/DDBJ databases">
        <authorList>
            <consortium name="Lawrence Berkeley National Laboratory"/>
            <person name="Haridas S."/>
            <person name="Hensen N."/>
            <person name="Bonometti L."/>
            <person name="Westerberg I."/>
            <person name="Brannstrom I.O."/>
            <person name="Guillou S."/>
            <person name="Cros-Aarteil S."/>
            <person name="Calhoun S."/>
            <person name="Kuo A."/>
            <person name="Mondo S."/>
            <person name="Pangilinan J."/>
            <person name="Riley R."/>
            <person name="Labutti K."/>
            <person name="Andreopoulos B."/>
            <person name="Lipzen A."/>
            <person name="Chen C."/>
            <person name="Yanf M."/>
            <person name="Daum C."/>
            <person name="Ng V."/>
            <person name="Clum A."/>
            <person name="Steindorff A."/>
            <person name="Ohm R."/>
            <person name="Martin F."/>
            <person name="Silar P."/>
            <person name="Natvig D."/>
            <person name="Lalanne C."/>
            <person name="Gautier V."/>
            <person name="Ament-Velasquez S.L."/>
            <person name="Kruys A."/>
            <person name="Hutchinson M.I."/>
            <person name="Powell A.J."/>
            <person name="Barry K."/>
            <person name="Miller A.N."/>
            <person name="Grigoriev I.V."/>
            <person name="Debuchy R."/>
            <person name="Gladieux P."/>
            <person name="Thoren M.H."/>
            <person name="Johannesson H."/>
        </authorList>
    </citation>
    <scope>NUCLEOTIDE SEQUENCE</scope>
    <source>
        <strain evidence="3">SMH4131-1</strain>
    </source>
</reference>
<feature type="domain" description="BRCT" evidence="2">
    <location>
        <begin position="5"/>
        <end position="101"/>
    </location>
</feature>
<dbReference type="Proteomes" id="UP001286456">
    <property type="component" value="Unassembled WGS sequence"/>
</dbReference>
<feature type="region of interest" description="Disordered" evidence="1">
    <location>
        <begin position="247"/>
        <end position="276"/>
    </location>
</feature>
<evidence type="ECO:0000313" key="4">
    <source>
        <dbReference type="Proteomes" id="UP001286456"/>
    </source>
</evidence>
<dbReference type="AlphaFoldDB" id="A0AAE0IYI1"/>
<dbReference type="InterPro" id="IPR036420">
    <property type="entry name" value="BRCT_dom_sf"/>
</dbReference>